<dbReference type="Pfam" id="PF01026">
    <property type="entry name" value="TatD_DNase"/>
    <property type="match status" value="1"/>
</dbReference>
<feature type="binding site" evidence="7">
    <location>
        <position position="209"/>
    </location>
    <ligand>
        <name>a divalent metal cation</name>
        <dbReference type="ChEBI" id="CHEBI:60240"/>
        <label>1</label>
    </ligand>
</feature>
<evidence type="ECO:0000313" key="9">
    <source>
        <dbReference type="Proteomes" id="UP000639396"/>
    </source>
</evidence>
<organism evidence="8 9">
    <name type="scientific">Paenibacillus oceani</name>
    <dbReference type="NCBI Taxonomy" id="2772510"/>
    <lineage>
        <taxon>Bacteria</taxon>
        <taxon>Bacillati</taxon>
        <taxon>Bacillota</taxon>
        <taxon>Bacilli</taxon>
        <taxon>Bacillales</taxon>
        <taxon>Paenibacillaceae</taxon>
        <taxon>Paenibacillus</taxon>
    </lineage>
</organism>
<keyword evidence="6" id="KW-0460">Magnesium</keyword>
<evidence type="ECO:0000256" key="3">
    <source>
        <dbReference type="ARBA" id="ARBA00022723"/>
    </source>
</evidence>
<dbReference type="RefSeq" id="WP_190927577.1">
    <property type="nucleotide sequence ID" value="NZ_JACXJA010000013.1"/>
</dbReference>
<evidence type="ECO:0000256" key="4">
    <source>
        <dbReference type="ARBA" id="ARBA00022801"/>
    </source>
</evidence>
<evidence type="ECO:0000256" key="5">
    <source>
        <dbReference type="ARBA" id="ARBA00022839"/>
    </source>
</evidence>
<accession>A0A927GZY0</accession>
<keyword evidence="1" id="KW-0963">Cytoplasm</keyword>
<evidence type="ECO:0000256" key="6">
    <source>
        <dbReference type="ARBA" id="ARBA00022842"/>
    </source>
</evidence>
<feature type="binding site" evidence="7">
    <location>
        <position position="158"/>
    </location>
    <ligand>
        <name>a divalent metal cation</name>
        <dbReference type="ChEBI" id="CHEBI:60240"/>
        <label>2</label>
    </ligand>
</feature>
<reference evidence="8" key="1">
    <citation type="submission" date="2020-09" db="EMBL/GenBank/DDBJ databases">
        <title>A novel bacterium of genus Paenibacillus, isolated from South China Sea.</title>
        <authorList>
            <person name="Huang H."/>
            <person name="Mo K."/>
            <person name="Hu Y."/>
        </authorList>
    </citation>
    <scope>NUCLEOTIDE SEQUENCE</scope>
    <source>
        <strain evidence="8">IB182363</strain>
    </source>
</reference>
<evidence type="ECO:0000313" key="8">
    <source>
        <dbReference type="EMBL" id="MBD2862562.1"/>
    </source>
</evidence>
<keyword evidence="4 8" id="KW-0378">Hydrolase</keyword>
<dbReference type="GO" id="GO:0046872">
    <property type="term" value="F:metal ion binding"/>
    <property type="evidence" value="ECO:0007669"/>
    <property type="project" value="UniProtKB-KW"/>
</dbReference>
<sequence length="265" mass="29416">MMTPLIDIGVNLMHRSFHTDREEAVRRAAEAGVTRMIITGTSVRSSEEAAAYAGGQPAGTLYSTAGVHPHDAKRCNPGTISRLRRLAVQPHVVAIGECGLDYNRDFSPRDVQRTWFDAQVKLACELRLPLFLHEREAFRDFVQILQSYGKELPPSVVHCFTGTGAELDAYVNMGLYIGVTGWICDERRGQHLRELVGRIPADRLLVETDAPFLTPRDLHPKPAGSRNEPAYLPHIVRTLAECTGRSFEEIAAQTTQNAIRLFGLA</sequence>
<evidence type="ECO:0000256" key="2">
    <source>
        <dbReference type="ARBA" id="ARBA00022722"/>
    </source>
</evidence>
<dbReference type="PROSITE" id="PS01091">
    <property type="entry name" value="TATD_3"/>
    <property type="match status" value="1"/>
</dbReference>
<keyword evidence="9" id="KW-1185">Reference proteome</keyword>
<dbReference type="PIRSF" id="PIRSF005902">
    <property type="entry name" value="DNase_TatD"/>
    <property type="match status" value="1"/>
</dbReference>
<proteinExistence type="predicted"/>
<dbReference type="Gene3D" id="3.20.20.140">
    <property type="entry name" value="Metal-dependent hydrolases"/>
    <property type="match status" value="1"/>
</dbReference>
<comment type="caution">
    <text evidence="8">The sequence shown here is derived from an EMBL/GenBank/DDBJ whole genome shotgun (WGS) entry which is preliminary data.</text>
</comment>
<keyword evidence="2" id="KW-0540">Nuclease</keyword>
<dbReference type="PANTHER" id="PTHR10060">
    <property type="entry name" value="TATD FAMILY DEOXYRIBONUCLEASE"/>
    <property type="match status" value="1"/>
</dbReference>
<dbReference type="InterPro" id="IPR050891">
    <property type="entry name" value="TatD-type_Hydrolase"/>
</dbReference>
<dbReference type="GO" id="GO:0004527">
    <property type="term" value="F:exonuclease activity"/>
    <property type="evidence" value="ECO:0007669"/>
    <property type="project" value="UniProtKB-KW"/>
</dbReference>
<keyword evidence="3 7" id="KW-0479">Metal-binding</keyword>
<dbReference type="SUPFAM" id="SSF51556">
    <property type="entry name" value="Metallo-dependent hydrolases"/>
    <property type="match status" value="1"/>
</dbReference>
<evidence type="ECO:0000256" key="7">
    <source>
        <dbReference type="PIRSR" id="PIRSR005902-1"/>
    </source>
</evidence>
<protein>
    <submittedName>
        <fullName evidence="8">TatD family hydrolase</fullName>
    </submittedName>
</protein>
<dbReference type="EMBL" id="JACXJA010000013">
    <property type="protein sequence ID" value="MBD2862562.1"/>
    <property type="molecule type" value="Genomic_DNA"/>
</dbReference>
<gene>
    <name evidence="8" type="ORF">IDH45_11260</name>
</gene>
<dbReference type="InterPro" id="IPR018228">
    <property type="entry name" value="DNase_TatD-rel_CS"/>
</dbReference>
<dbReference type="FunFam" id="3.20.20.140:FF:000018">
    <property type="entry name" value="3'-5' ssDNA/RNA exonuclease TatD"/>
    <property type="match status" value="1"/>
</dbReference>
<dbReference type="CDD" id="cd01310">
    <property type="entry name" value="TatD_DNAse"/>
    <property type="match status" value="1"/>
</dbReference>
<feature type="binding site" evidence="7">
    <location>
        <position position="97"/>
    </location>
    <ligand>
        <name>a divalent metal cation</name>
        <dbReference type="ChEBI" id="CHEBI:60240"/>
        <label>1</label>
    </ligand>
</feature>
<dbReference type="InterPro" id="IPR032466">
    <property type="entry name" value="Metal_Hydrolase"/>
</dbReference>
<name>A0A927GZY0_9BACL</name>
<dbReference type="Proteomes" id="UP000639396">
    <property type="component" value="Unassembled WGS sequence"/>
</dbReference>
<keyword evidence="5" id="KW-0269">Exonuclease</keyword>
<dbReference type="InterPro" id="IPR001130">
    <property type="entry name" value="TatD-like"/>
</dbReference>
<evidence type="ECO:0000256" key="1">
    <source>
        <dbReference type="ARBA" id="ARBA00022490"/>
    </source>
</evidence>
<dbReference type="PANTHER" id="PTHR10060:SF15">
    <property type="entry name" value="DEOXYRIBONUCLEASE TATDN1"/>
    <property type="match status" value="1"/>
</dbReference>
<feature type="binding site" evidence="7">
    <location>
        <position position="133"/>
    </location>
    <ligand>
        <name>a divalent metal cation</name>
        <dbReference type="ChEBI" id="CHEBI:60240"/>
        <label>2</label>
    </ligand>
</feature>
<dbReference type="AlphaFoldDB" id="A0A927GZY0"/>